<dbReference type="EMBL" id="JACXRZ010000062">
    <property type="protein sequence ID" value="MBD3148564.1"/>
    <property type="molecule type" value="Genomic_DNA"/>
</dbReference>
<dbReference type="SUPFAM" id="SSF51735">
    <property type="entry name" value="NAD(P)-binding Rossmann-fold domains"/>
    <property type="match status" value="1"/>
</dbReference>
<accession>A0ABR8LFE2</accession>
<name>A0ABR8LFE2_9ACTN</name>
<keyword evidence="5" id="KW-1185">Reference proteome</keyword>
<dbReference type="Gene3D" id="3.30.70.100">
    <property type="match status" value="1"/>
</dbReference>
<dbReference type="InterPro" id="IPR002347">
    <property type="entry name" value="SDR_fam"/>
</dbReference>
<comment type="similarity">
    <text evidence="1">Belongs to the short-chain dehydrogenases/reductases (SDR) family.</text>
</comment>
<evidence type="ECO:0000256" key="1">
    <source>
        <dbReference type="ARBA" id="ARBA00006484"/>
    </source>
</evidence>
<dbReference type="InterPro" id="IPR011008">
    <property type="entry name" value="Dimeric_a/b-barrel"/>
</dbReference>
<gene>
    <name evidence="4" type="ORF">IEQ31_36130</name>
</gene>
<dbReference type="Pfam" id="PF03992">
    <property type="entry name" value="ABM"/>
    <property type="match status" value="1"/>
</dbReference>
<dbReference type="Proteomes" id="UP000653231">
    <property type="component" value="Unassembled WGS sequence"/>
</dbReference>
<dbReference type="SUPFAM" id="SSF54909">
    <property type="entry name" value="Dimeric alpha+beta barrel"/>
    <property type="match status" value="1"/>
</dbReference>
<evidence type="ECO:0000313" key="4">
    <source>
        <dbReference type="EMBL" id="MBD3148564.1"/>
    </source>
</evidence>
<protein>
    <submittedName>
        <fullName evidence="4">SDR family oxidoreductase</fullName>
    </submittedName>
</protein>
<feature type="domain" description="ABM" evidence="3">
    <location>
        <begin position="255"/>
        <end position="322"/>
    </location>
</feature>
<dbReference type="RefSeq" id="WP_191055637.1">
    <property type="nucleotide sequence ID" value="NZ_JACXRZ010000062.1"/>
</dbReference>
<dbReference type="Pfam" id="PF13561">
    <property type="entry name" value="adh_short_C2"/>
    <property type="match status" value="1"/>
</dbReference>
<evidence type="ECO:0000259" key="3">
    <source>
        <dbReference type="Pfam" id="PF03992"/>
    </source>
</evidence>
<dbReference type="PANTHER" id="PTHR43669:SF3">
    <property type="entry name" value="ALCOHOL DEHYDROGENASE, PUTATIVE (AFU_ORTHOLOGUE AFUA_3G03445)-RELATED"/>
    <property type="match status" value="1"/>
</dbReference>
<comment type="caution">
    <text evidence="4">The sequence shown here is derived from an EMBL/GenBank/DDBJ whole genome shotgun (WGS) entry which is preliminary data.</text>
</comment>
<evidence type="ECO:0000313" key="5">
    <source>
        <dbReference type="Proteomes" id="UP000653231"/>
    </source>
</evidence>
<dbReference type="PANTHER" id="PTHR43669">
    <property type="entry name" value="5-KETO-D-GLUCONATE 5-REDUCTASE"/>
    <property type="match status" value="1"/>
</dbReference>
<dbReference type="Gene3D" id="3.40.50.720">
    <property type="entry name" value="NAD(P)-binding Rossmann-like Domain"/>
    <property type="match status" value="1"/>
</dbReference>
<organism evidence="4 5">
    <name type="scientific">Microbispora bryophytorum subsp. camponoti</name>
    <dbReference type="NCBI Taxonomy" id="1677852"/>
    <lineage>
        <taxon>Bacteria</taxon>
        <taxon>Bacillati</taxon>
        <taxon>Actinomycetota</taxon>
        <taxon>Actinomycetes</taxon>
        <taxon>Streptosporangiales</taxon>
        <taxon>Streptosporangiaceae</taxon>
        <taxon>Microbispora</taxon>
    </lineage>
</organism>
<keyword evidence="2" id="KW-0560">Oxidoreductase</keyword>
<evidence type="ECO:0000256" key="2">
    <source>
        <dbReference type="ARBA" id="ARBA00023002"/>
    </source>
</evidence>
<dbReference type="InterPro" id="IPR036291">
    <property type="entry name" value="NAD(P)-bd_dom_sf"/>
</dbReference>
<proteinExistence type="inferred from homology"/>
<dbReference type="InterPro" id="IPR007138">
    <property type="entry name" value="ABM_dom"/>
</dbReference>
<reference evidence="4 5" key="1">
    <citation type="submission" date="2020-09" db="EMBL/GenBank/DDBJ databases">
        <title>Actinomycete isolated from the Camponotus japonicus Mayr.</title>
        <authorList>
            <person name="Gong X."/>
        </authorList>
    </citation>
    <scope>NUCLEOTIDE SEQUENCE [LARGE SCALE GENOMIC DNA]</scope>
    <source>
        <strain evidence="4 5">2C-HV3</strain>
    </source>
</reference>
<sequence length="365" mass="38629">MHSSNALPDLSGRRVVVPGGTGAVGEGVVRSYLAAGADVVVPTRTQERAEQFRRVLGDAATDRLHLAVHDYTTFAGAEQLADEMERRLGGVDDVVAPIGGWWAGKQLWEIDESDWQNAFVGLAAAHMAVLRAFLPRLNARGAYTLIVGASAFTPVPSSGLVSMEQAALLMMRQVAEAEVAGQQRVFALVLGPVKTRLVDSGDPDWVSADQVGAVAVAASAAATVGGREIRLRSQAEADEALAALQADQPIRTGTVLAVSTMEPKNRRREDLFEVLAELAPQIRAEPGCLHYSVHRARGHADGPLLVIQMFASIEAFEEHSASVADQIPKIAALLAAPPVPPTLFEPVPQSALIEGLGNGEKGHVC</sequence>